<name>A0AAV7HNY5_DENCH</name>
<sequence length="72" mass="7576">MRSRTLSRLATSRSATVNEISGHGTASGNGRRIPSAMITGTQPSATDSTSRGLHGAHPSGQRQNTDRAISDW</sequence>
<dbReference type="Proteomes" id="UP000775213">
    <property type="component" value="Unassembled WGS sequence"/>
</dbReference>
<proteinExistence type="predicted"/>
<accession>A0AAV7HNY5</accession>
<comment type="caution">
    <text evidence="2">The sequence shown here is derived from an EMBL/GenBank/DDBJ whole genome shotgun (WGS) entry which is preliminary data.</text>
</comment>
<evidence type="ECO:0000313" key="2">
    <source>
        <dbReference type="EMBL" id="KAH0469358.1"/>
    </source>
</evidence>
<feature type="compositionally biased region" description="Polar residues" evidence="1">
    <location>
        <begin position="38"/>
        <end position="51"/>
    </location>
</feature>
<organism evidence="2 3">
    <name type="scientific">Dendrobium chrysotoxum</name>
    <name type="common">Orchid</name>
    <dbReference type="NCBI Taxonomy" id="161865"/>
    <lineage>
        <taxon>Eukaryota</taxon>
        <taxon>Viridiplantae</taxon>
        <taxon>Streptophyta</taxon>
        <taxon>Embryophyta</taxon>
        <taxon>Tracheophyta</taxon>
        <taxon>Spermatophyta</taxon>
        <taxon>Magnoliopsida</taxon>
        <taxon>Liliopsida</taxon>
        <taxon>Asparagales</taxon>
        <taxon>Orchidaceae</taxon>
        <taxon>Epidendroideae</taxon>
        <taxon>Malaxideae</taxon>
        <taxon>Dendrobiinae</taxon>
        <taxon>Dendrobium</taxon>
    </lineage>
</organism>
<dbReference type="AlphaFoldDB" id="A0AAV7HNY5"/>
<evidence type="ECO:0000256" key="1">
    <source>
        <dbReference type="SAM" id="MobiDB-lite"/>
    </source>
</evidence>
<reference evidence="2 3" key="1">
    <citation type="journal article" date="2021" name="Hortic Res">
        <title>Chromosome-scale assembly of the Dendrobium chrysotoxum genome enhances the understanding of orchid evolution.</title>
        <authorList>
            <person name="Zhang Y."/>
            <person name="Zhang G.Q."/>
            <person name="Zhang D."/>
            <person name="Liu X.D."/>
            <person name="Xu X.Y."/>
            <person name="Sun W.H."/>
            <person name="Yu X."/>
            <person name="Zhu X."/>
            <person name="Wang Z.W."/>
            <person name="Zhao X."/>
            <person name="Zhong W.Y."/>
            <person name="Chen H."/>
            <person name="Yin W.L."/>
            <person name="Huang T."/>
            <person name="Niu S.C."/>
            <person name="Liu Z.J."/>
        </authorList>
    </citation>
    <scope>NUCLEOTIDE SEQUENCE [LARGE SCALE GENOMIC DNA]</scope>
    <source>
        <strain evidence="2">Lindl</strain>
    </source>
</reference>
<feature type="region of interest" description="Disordered" evidence="1">
    <location>
        <begin position="1"/>
        <end position="72"/>
    </location>
</feature>
<feature type="compositionally biased region" description="Low complexity" evidence="1">
    <location>
        <begin position="1"/>
        <end position="16"/>
    </location>
</feature>
<gene>
    <name evidence="2" type="ORF">IEQ34_000916</name>
</gene>
<dbReference type="EMBL" id="JAGFBR010000002">
    <property type="protein sequence ID" value="KAH0469358.1"/>
    <property type="molecule type" value="Genomic_DNA"/>
</dbReference>
<evidence type="ECO:0000313" key="3">
    <source>
        <dbReference type="Proteomes" id="UP000775213"/>
    </source>
</evidence>
<keyword evidence="3" id="KW-1185">Reference proteome</keyword>
<protein>
    <submittedName>
        <fullName evidence="2">Uncharacterized protein</fullName>
    </submittedName>
</protein>